<organism evidence="2 3">
    <name type="scientific">Sandarakinorhabdus cyanobacteriorum</name>
    <dbReference type="NCBI Taxonomy" id="1981098"/>
    <lineage>
        <taxon>Bacteria</taxon>
        <taxon>Pseudomonadati</taxon>
        <taxon>Pseudomonadota</taxon>
        <taxon>Alphaproteobacteria</taxon>
        <taxon>Sphingomonadales</taxon>
        <taxon>Sphingosinicellaceae</taxon>
        <taxon>Sandarakinorhabdus</taxon>
    </lineage>
</organism>
<keyword evidence="1" id="KW-0732">Signal</keyword>
<evidence type="ECO:0000256" key="1">
    <source>
        <dbReference type="SAM" id="SignalP"/>
    </source>
</evidence>
<feature type="chain" id="PRO_5013124086" evidence="1">
    <location>
        <begin position="18"/>
        <end position="122"/>
    </location>
</feature>
<comment type="caution">
    <text evidence="2">The sequence shown here is derived from an EMBL/GenBank/DDBJ whole genome shotgun (WGS) entry which is preliminary data.</text>
</comment>
<keyword evidence="3" id="KW-1185">Reference proteome</keyword>
<dbReference type="Proteomes" id="UP000216991">
    <property type="component" value="Unassembled WGS sequence"/>
</dbReference>
<sequence>MRSALLILAVLAAPALAARTDVGALPASGPAVKCLDETGLQYVATGNRDWLLMRQGRGTFRAELVGGCPGMGANRIIARRNTQGRLCGNDLIEVIDPVGGMNYGQCRIGRIEPIAVPKGARF</sequence>
<protein>
    <submittedName>
        <fullName evidence="2">Uncharacterized protein</fullName>
    </submittedName>
</protein>
<evidence type="ECO:0000313" key="3">
    <source>
        <dbReference type="Proteomes" id="UP000216991"/>
    </source>
</evidence>
<accession>A0A255Y753</accession>
<dbReference type="EMBL" id="NOXT01000123">
    <property type="protein sequence ID" value="OYQ25057.1"/>
    <property type="molecule type" value="Genomic_DNA"/>
</dbReference>
<evidence type="ECO:0000313" key="2">
    <source>
        <dbReference type="EMBL" id="OYQ25057.1"/>
    </source>
</evidence>
<dbReference type="OrthoDB" id="7596589at2"/>
<gene>
    <name evidence="2" type="ORF">CHU93_14585</name>
</gene>
<reference evidence="2 3" key="1">
    <citation type="submission" date="2017-07" db="EMBL/GenBank/DDBJ databases">
        <title>Sandarakinorhabdus cyanobacteriorum sp. nov., a novel bacterium isolated from cyanobacterial aggregates in a eutrophic lake.</title>
        <authorList>
            <person name="Cai H."/>
        </authorList>
    </citation>
    <scope>NUCLEOTIDE SEQUENCE [LARGE SCALE GENOMIC DNA]</scope>
    <source>
        <strain evidence="2 3">TH057</strain>
    </source>
</reference>
<feature type="signal peptide" evidence="1">
    <location>
        <begin position="1"/>
        <end position="17"/>
    </location>
</feature>
<name>A0A255Y753_9SPHN</name>
<dbReference type="AlphaFoldDB" id="A0A255Y753"/>
<dbReference type="RefSeq" id="WP_094474885.1">
    <property type="nucleotide sequence ID" value="NZ_NOXT01000123.1"/>
</dbReference>
<proteinExistence type="predicted"/>